<accession>A0A0C3PP56</accession>
<dbReference type="Proteomes" id="UP000054217">
    <property type="component" value="Unassembled WGS sequence"/>
</dbReference>
<keyword evidence="2" id="KW-1185">Reference proteome</keyword>
<dbReference type="HOGENOM" id="CLU_2074142_0_0_1"/>
<dbReference type="InParanoid" id="A0A0C3PP56"/>
<name>A0A0C3PP56_PISTI</name>
<reference evidence="1 2" key="1">
    <citation type="submission" date="2014-04" db="EMBL/GenBank/DDBJ databases">
        <authorList>
            <consortium name="DOE Joint Genome Institute"/>
            <person name="Kuo A."/>
            <person name="Kohler A."/>
            <person name="Costa M.D."/>
            <person name="Nagy L.G."/>
            <person name="Floudas D."/>
            <person name="Copeland A."/>
            <person name="Barry K.W."/>
            <person name="Cichocki N."/>
            <person name="Veneault-Fourrey C."/>
            <person name="LaButti K."/>
            <person name="Lindquist E.A."/>
            <person name="Lipzen A."/>
            <person name="Lundell T."/>
            <person name="Morin E."/>
            <person name="Murat C."/>
            <person name="Sun H."/>
            <person name="Tunlid A."/>
            <person name="Henrissat B."/>
            <person name="Grigoriev I.V."/>
            <person name="Hibbett D.S."/>
            <person name="Martin F."/>
            <person name="Nordberg H.P."/>
            <person name="Cantor M.N."/>
            <person name="Hua S.X."/>
        </authorList>
    </citation>
    <scope>NUCLEOTIDE SEQUENCE [LARGE SCALE GENOMIC DNA]</scope>
    <source>
        <strain evidence="1 2">Marx 270</strain>
    </source>
</reference>
<evidence type="ECO:0000313" key="1">
    <source>
        <dbReference type="EMBL" id="KIO10686.1"/>
    </source>
</evidence>
<protein>
    <submittedName>
        <fullName evidence="1">Uncharacterized protein</fullName>
    </submittedName>
</protein>
<evidence type="ECO:0000313" key="2">
    <source>
        <dbReference type="Proteomes" id="UP000054217"/>
    </source>
</evidence>
<sequence length="118" mass="13099">MSISATPTTIPILELVTSCRTWRPKSFNEKRSGGFVQTIEGASDEGHLLLVKCVLLLGSSLSENTHGSRFQASEEIPSHVFRALERLAGEGWSMSRVSERYSHESMRGYDHCNSDAKL</sequence>
<gene>
    <name evidence="1" type="ORF">M404DRAFT_995165</name>
</gene>
<organism evidence="1 2">
    <name type="scientific">Pisolithus tinctorius Marx 270</name>
    <dbReference type="NCBI Taxonomy" id="870435"/>
    <lineage>
        <taxon>Eukaryota</taxon>
        <taxon>Fungi</taxon>
        <taxon>Dikarya</taxon>
        <taxon>Basidiomycota</taxon>
        <taxon>Agaricomycotina</taxon>
        <taxon>Agaricomycetes</taxon>
        <taxon>Agaricomycetidae</taxon>
        <taxon>Boletales</taxon>
        <taxon>Sclerodermatineae</taxon>
        <taxon>Pisolithaceae</taxon>
        <taxon>Pisolithus</taxon>
    </lineage>
</organism>
<dbReference type="EMBL" id="KN831951">
    <property type="protein sequence ID" value="KIO10686.1"/>
    <property type="molecule type" value="Genomic_DNA"/>
</dbReference>
<proteinExistence type="predicted"/>
<dbReference type="AlphaFoldDB" id="A0A0C3PP56"/>
<reference evidence="2" key="2">
    <citation type="submission" date="2015-01" db="EMBL/GenBank/DDBJ databases">
        <title>Evolutionary Origins and Diversification of the Mycorrhizal Mutualists.</title>
        <authorList>
            <consortium name="DOE Joint Genome Institute"/>
            <consortium name="Mycorrhizal Genomics Consortium"/>
            <person name="Kohler A."/>
            <person name="Kuo A."/>
            <person name="Nagy L.G."/>
            <person name="Floudas D."/>
            <person name="Copeland A."/>
            <person name="Barry K.W."/>
            <person name="Cichocki N."/>
            <person name="Veneault-Fourrey C."/>
            <person name="LaButti K."/>
            <person name="Lindquist E.A."/>
            <person name="Lipzen A."/>
            <person name="Lundell T."/>
            <person name="Morin E."/>
            <person name="Murat C."/>
            <person name="Riley R."/>
            <person name="Ohm R."/>
            <person name="Sun H."/>
            <person name="Tunlid A."/>
            <person name="Henrissat B."/>
            <person name="Grigoriev I.V."/>
            <person name="Hibbett D.S."/>
            <person name="Martin F."/>
        </authorList>
    </citation>
    <scope>NUCLEOTIDE SEQUENCE [LARGE SCALE GENOMIC DNA]</scope>
    <source>
        <strain evidence="2">Marx 270</strain>
    </source>
</reference>